<dbReference type="RefSeq" id="XP_060283479.1">
    <property type="nucleotide sequence ID" value="XM_060427825.1"/>
</dbReference>
<evidence type="ECO:0000313" key="3">
    <source>
        <dbReference type="Proteomes" id="UP001244011"/>
    </source>
</evidence>
<accession>A0AAJ0BZT3</accession>
<comment type="caution">
    <text evidence="2">The sequence shown here is derived from an EMBL/GenBank/DDBJ whole genome shotgun (WGS) entry which is preliminary data.</text>
</comment>
<dbReference type="AlphaFoldDB" id="A0AAJ0BZT3"/>
<proteinExistence type="predicted"/>
<evidence type="ECO:0000313" key="2">
    <source>
        <dbReference type="EMBL" id="KAK1767266.1"/>
    </source>
</evidence>
<feature type="compositionally biased region" description="Basic and acidic residues" evidence="1">
    <location>
        <begin position="283"/>
        <end position="293"/>
    </location>
</feature>
<feature type="compositionally biased region" description="Low complexity" evidence="1">
    <location>
        <begin position="296"/>
        <end position="318"/>
    </location>
</feature>
<gene>
    <name evidence="2" type="ORF">QBC33DRAFT_537816</name>
</gene>
<name>A0AAJ0BZT3_9PEZI</name>
<evidence type="ECO:0000256" key="1">
    <source>
        <dbReference type="SAM" id="MobiDB-lite"/>
    </source>
</evidence>
<organism evidence="2 3">
    <name type="scientific">Phialemonium atrogriseum</name>
    <dbReference type="NCBI Taxonomy" id="1093897"/>
    <lineage>
        <taxon>Eukaryota</taxon>
        <taxon>Fungi</taxon>
        <taxon>Dikarya</taxon>
        <taxon>Ascomycota</taxon>
        <taxon>Pezizomycotina</taxon>
        <taxon>Sordariomycetes</taxon>
        <taxon>Sordariomycetidae</taxon>
        <taxon>Cephalothecales</taxon>
        <taxon>Cephalothecaceae</taxon>
        <taxon>Phialemonium</taxon>
    </lineage>
</organism>
<keyword evidence="3" id="KW-1185">Reference proteome</keyword>
<protein>
    <submittedName>
        <fullName evidence="2">Uncharacterized protein</fullName>
    </submittedName>
</protein>
<feature type="region of interest" description="Disordered" evidence="1">
    <location>
        <begin position="262"/>
        <end position="318"/>
    </location>
</feature>
<dbReference type="EMBL" id="MU839008">
    <property type="protein sequence ID" value="KAK1767266.1"/>
    <property type="molecule type" value="Genomic_DNA"/>
</dbReference>
<reference evidence="2" key="1">
    <citation type="submission" date="2023-06" db="EMBL/GenBank/DDBJ databases">
        <title>Genome-scale phylogeny and comparative genomics of the fungal order Sordariales.</title>
        <authorList>
            <consortium name="Lawrence Berkeley National Laboratory"/>
            <person name="Hensen N."/>
            <person name="Bonometti L."/>
            <person name="Westerberg I."/>
            <person name="Brannstrom I.O."/>
            <person name="Guillou S."/>
            <person name="Cros-Aarteil S."/>
            <person name="Calhoun S."/>
            <person name="Haridas S."/>
            <person name="Kuo A."/>
            <person name="Mondo S."/>
            <person name="Pangilinan J."/>
            <person name="Riley R."/>
            <person name="Labutti K."/>
            <person name="Andreopoulos B."/>
            <person name="Lipzen A."/>
            <person name="Chen C."/>
            <person name="Yanf M."/>
            <person name="Daum C."/>
            <person name="Ng V."/>
            <person name="Clum A."/>
            <person name="Steindorff A."/>
            <person name="Ohm R."/>
            <person name="Martin F."/>
            <person name="Silar P."/>
            <person name="Natvig D."/>
            <person name="Lalanne C."/>
            <person name="Gautier V."/>
            <person name="Ament-Velasquez S.L."/>
            <person name="Kruys A."/>
            <person name="Hutchinson M.I."/>
            <person name="Powell A.J."/>
            <person name="Barry K."/>
            <person name="Miller A.N."/>
            <person name="Grigoriev I.V."/>
            <person name="Debuchy R."/>
            <person name="Gladieux P."/>
            <person name="Thoren M.H."/>
            <person name="Johannesson H."/>
        </authorList>
    </citation>
    <scope>NUCLEOTIDE SEQUENCE</scope>
    <source>
        <strain evidence="2">8032-3</strain>
    </source>
</reference>
<dbReference type="Proteomes" id="UP001244011">
    <property type="component" value="Unassembled WGS sequence"/>
</dbReference>
<dbReference type="GeneID" id="85311012"/>
<sequence length="318" mass="35750">MESGPSNTQAGAEDAPEMRVVKLCREHPTLLFYSLHWPLFEPITAIQVLDDPTDPSSQKRPFQNPDGTFHAIAALPITSPPVALVEVNVKEIEESYDSFIDEHLRSVDEEYEPEGGVDGAKCTCCGFQPLLRPKLMVHSSSAKGADITLRDYVTQLHAWLLSLEDTILRAVAQPPHLMGDEKRPPGGRFWVRFTGAPEKVWLSDEKNNPSMESVFDSIARMARHELEVFDETPLPEEPTDVDPDAFLKYLTWMDTVDIRKPLDAPGQPVKPPNPWDGSWGAQRRVESRAERRANIQAQAEARLQAQAEAQDQEQHQNQ</sequence>